<dbReference type="CDD" id="cd00158">
    <property type="entry name" value="RHOD"/>
    <property type="match status" value="1"/>
</dbReference>
<dbReference type="PANTHER" id="PTHR24345:SF87">
    <property type="entry name" value="TBC1 DOMAIN CONTAINING KINASE"/>
    <property type="match status" value="1"/>
</dbReference>
<dbReference type="GO" id="GO:0004672">
    <property type="term" value="F:protein kinase activity"/>
    <property type="evidence" value="ECO:0007669"/>
    <property type="project" value="InterPro"/>
</dbReference>
<evidence type="ECO:0000259" key="2">
    <source>
        <dbReference type="PROSITE" id="PS50011"/>
    </source>
</evidence>
<dbReference type="AlphaFoldDB" id="A0A139A497"/>
<dbReference type="InterPro" id="IPR000195">
    <property type="entry name" value="Rab-GAP-TBC_dom"/>
</dbReference>
<feature type="domain" description="Rab-GAP TBC" evidence="3">
    <location>
        <begin position="547"/>
        <end position="733"/>
    </location>
</feature>
<dbReference type="GO" id="GO:0005524">
    <property type="term" value="F:ATP binding"/>
    <property type="evidence" value="ECO:0007669"/>
    <property type="project" value="InterPro"/>
</dbReference>
<dbReference type="Gene3D" id="1.10.510.10">
    <property type="entry name" value="Transferase(Phosphotransferase) domain 1"/>
    <property type="match status" value="1"/>
</dbReference>
<dbReference type="PANTHER" id="PTHR24345">
    <property type="entry name" value="SERINE/THREONINE-PROTEIN KINASE PLK"/>
    <property type="match status" value="1"/>
</dbReference>
<feature type="region of interest" description="Disordered" evidence="1">
    <location>
        <begin position="317"/>
        <end position="345"/>
    </location>
</feature>
<dbReference type="SUPFAM" id="SSF47923">
    <property type="entry name" value="Ypt/Rab-GAP domain of gyp1p"/>
    <property type="match status" value="2"/>
</dbReference>
<keyword evidence="5" id="KW-1185">Reference proteome</keyword>
<sequence length="976" mass="109626">MHTPILDDFMFGVRRNLKPPDFRREECQLGVLTFSFKQDESDSPKGHSSSSSATSIIIGRAQLLKDLSHPNLCQYVEILKGRRDQIYVVSEHYDKSLLSEVEQSGPIVSIERLRRWTFQILCGLCHLKDHGIAHRNIGTNNILLDPKDNVKISNYGLFHMTVGGQEVNFPIGYPRYLSPELIVSNKRKRSQTSWKQDVWALGILLFELHTGRTFLSDAPTLSDLLTTIASARTHPETGVITNLTDIERWLEESSLDADLRQFAGACLCPDPTRRPDPQSLLSHSFFANIPPAPIPPSHQTTLADDVEIDEDDDGVLTLRFGRDGPVKRLNPGAPGKRSQPSDTDVRVVQPPERLTLREVFYLWKLSGGDVEVELAKQGLGWSPSIYRLPTHVRSESRVHRPAASHDGIKPDSVSAGSLSVNPRPAPVIVEERERELLELYSDRVYTMSLASVRSVLVEAADPNPSQSDSGGTKGSVETMPVNNAYFWFDSVLCPEESGDDVIPQARIPLATRERDMRYQYARMELFARMLLEWPTEKEQLIVEAKVDIPPIYRGKVWAALLDVEGDVNIEYLEIDKETETETDRQLDADIPRCHQYNELLSSPEGHTRLRRVLKAWLAAEQDRLVYWQGLDSLAAVFLSLNFNEEALAFACFQRFVGKFLGNFFVHDNSPVFQEYMCSFQHLLSFHEPALSAYVHSIGLHPDLYAIPWVMTLFAHVFNLEKVYHLYDKFIVGPPSLPLFFGVAILAQAKESIMTREFNECMLLFADLPESVDVDLCLTHALQMCKTTPNSLLPVAVSGGKLNSVDEDGESEGLESIDFLSRPVDVRKQELVGRVLFHDALKMLPHALVLDVRQADDFLSHHVFHSMNVSSLELDSVVTYLRLAAEETTYVLILADEDRSLAAIRLSQQLVSLEFEHVVLVDASFEILSTQAEFIGHLCGCECVSETFTKTTDGASPGDESTIEIEICHCSSAAPKF</sequence>
<dbReference type="Gene3D" id="1.10.8.270">
    <property type="entry name" value="putative rabgap domain of human tbc1 domain family member 14 like domains"/>
    <property type="match status" value="1"/>
</dbReference>
<evidence type="ECO:0000259" key="3">
    <source>
        <dbReference type="PROSITE" id="PS50086"/>
    </source>
</evidence>
<dbReference type="Pfam" id="PF00069">
    <property type="entry name" value="Pkinase"/>
    <property type="match status" value="1"/>
</dbReference>
<dbReference type="GO" id="GO:0005634">
    <property type="term" value="C:nucleus"/>
    <property type="evidence" value="ECO:0007669"/>
    <property type="project" value="TreeGrafter"/>
</dbReference>
<feature type="region of interest" description="Disordered" evidence="1">
    <location>
        <begin position="401"/>
        <end position="421"/>
    </location>
</feature>
<accession>A0A139A497</accession>
<dbReference type="Pfam" id="PF00566">
    <property type="entry name" value="RabGAP-TBC"/>
    <property type="match status" value="1"/>
</dbReference>
<evidence type="ECO:0008006" key="6">
    <source>
        <dbReference type="Google" id="ProtNLM"/>
    </source>
</evidence>
<dbReference type="InterPro" id="IPR035969">
    <property type="entry name" value="Rab-GAP_TBC_sf"/>
</dbReference>
<evidence type="ECO:0000313" key="4">
    <source>
        <dbReference type="EMBL" id="KXS11646.1"/>
    </source>
</evidence>
<proteinExistence type="predicted"/>
<evidence type="ECO:0000313" key="5">
    <source>
        <dbReference type="Proteomes" id="UP000070544"/>
    </source>
</evidence>
<dbReference type="PROSITE" id="PS50011">
    <property type="entry name" value="PROTEIN_KINASE_DOM"/>
    <property type="match status" value="1"/>
</dbReference>
<dbReference type="Gene3D" id="1.10.472.80">
    <property type="entry name" value="Ypt/Rab-GAP domain of gyp1p, domain 3"/>
    <property type="match status" value="1"/>
</dbReference>
<dbReference type="SMART" id="SM00164">
    <property type="entry name" value="TBC"/>
    <property type="match status" value="1"/>
</dbReference>
<protein>
    <recommendedName>
        <fullName evidence="6">TBC-domain-containing protein</fullName>
    </recommendedName>
</protein>
<gene>
    <name evidence="4" type="ORF">M427DRAFT_147685</name>
</gene>
<feature type="domain" description="Protein kinase" evidence="2">
    <location>
        <begin position="1"/>
        <end position="286"/>
    </location>
</feature>
<organism evidence="4 5">
    <name type="scientific">Gonapodya prolifera (strain JEL478)</name>
    <name type="common">Monoblepharis prolifera</name>
    <dbReference type="NCBI Taxonomy" id="1344416"/>
    <lineage>
        <taxon>Eukaryota</taxon>
        <taxon>Fungi</taxon>
        <taxon>Fungi incertae sedis</taxon>
        <taxon>Chytridiomycota</taxon>
        <taxon>Chytridiomycota incertae sedis</taxon>
        <taxon>Monoblepharidomycetes</taxon>
        <taxon>Monoblepharidales</taxon>
        <taxon>Gonapodyaceae</taxon>
        <taxon>Gonapodya</taxon>
    </lineage>
</organism>
<dbReference type="STRING" id="1344416.A0A139A497"/>
<dbReference type="EMBL" id="KQ965799">
    <property type="protein sequence ID" value="KXS11646.1"/>
    <property type="molecule type" value="Genomic_DNA"/>
</dbReference>
<dbReference type="FunFam" id="1.10.8.270:FF:000044">
    <property type="entry name" value="TBC Kinase homolog"/>
    <property type="match status" value="1"/>
</dbReference>
<dbReference type="OrthoDB" id="1668230at2759"/>
<dbReference type="SUPFAM" id="SSF56112">
    <property type="entry name" value="Protein kinase-like (PK-like)"/>
    <property type="match status" value="1"/>
</dbReference>
<dbReference type="InterPro" id="IPR000719">
    <property type="entry name" value="Prot_kinase_dom"/>
</dbReference>
<evidence type="ECO:0000256" key="1">
    <source>
        <dbReference type="SAM" id="MobiDB-lite"/>
    </source>
</evidence>
<reference evidence="4 5" key="1">
    <citation type="journal article" date="2015" name="Genome Biol. Evol.">
        <title>Phylogenomic analyses indicate that early fungi evolved digesting cell walls of algal ancestors of land plants.</title>
        <authorList>
            <person name="Chang Y."/>
            <person name="Wang S."/>
            <person name="Sekimoto S."/>
            <person name="Aerts A.L."/>
            <person name="Choi C."/>
            <person name="Clum A."/>
            <person name="LaButti K.M."/>
            <person name="Lindquist E.A."/>
            <person name="Yee Ngan C."/>
            <person name="Ohm R.A."/>
            <person name="Salamov A.A."/>
            <person name="Grigoriev I.V."/>
            <person name="Spatafora J.W."/>
            <person name="Berbee M.L."/>
        </authorList>
    </citation>
    <scope>NUCLEOTIDE SEQUENCE [LARGE SCALE GENOMIC DNA]</scope>
    <source>
        <strain evidence="4 5">JEL478</strain>
    </source>
</reference>
<dbReference type="InterPro" id="IPR011009">
    <property type="entry name" value="Kinase-like_dom_sf"/>
</dbReference>
<dbReference type="PROSITE" id="PS50086">
    <property type="entry name" value="TBC_RABGAP"/>
    <property type="match status" value="1"/>
</dbReference>
<name>A0A139A497_GONPJ</name>
<dbReference type="OMA" id="THTDRQI"/>
<dbReference type="Proteomes" id="UP000070544">
    <property type="component" value="Unassembled WGS sequence"/>
</dbReference>